<dbReference type="PANTHER" id="PTHR43179:SF7">
    <property type="entry name" value="RHAMNOSYLTRANSFERASE WBBL"/>
    <property type="match status" value="1"/>
</dbReference>
<dbReference type="InterPro" id="IPR001173">
    <property type="entry name" value="Glyco_trans_2-like"/>
</dbReference>
<name>T0HT89_9SPHN</name>
<evidence type="ECO:0000313" key="2">
    <source>
        <dbReference type="EMBL" id="EQB15308.1"/>
    </source>
</evidence>
<proteinExistence type="predicted"/>
<dbReference type="eggNOG" id="COG1216">
    <property type="taxonomic scope" value="Bacteria"/>
</dbReference>
<dbReference type="RefSeq" id="WP_021234201.1">
    <property type="nucleotide sequence ID" value="NZ_ATHL01000076.1"/>
</dbReference>
<protein>
    <recommendedName>
        <fullName evidence="1">Glycosyltransferase 2-like domain-containing protein</fullName>
    </recommendedName>
</protein>
<evidence type="ECO:0000313" key="3">
    <source>
        <dbReference type="Proteomes" id="UP000015527"/>
    </source>
</evidence>
<dbReference type="Pfam" id="PF00535">
    <property type="entry name" value="Glycos_transf_2"/>
    <property type="match status" value="1"/>
</dbReference>
<dbReference type="AlphaFoldDB" id="T0HT89"/>
<keyword evidence="3" id="KW-1185">Reference proteome</keyword>
<comment type="caution">
    <text evidence="2">The sequence shown here is derived from an EMBL/GenBank/DDBJ whole genome shotgun (WGS) entry which is preliminary data.</text>
</comment>
<accession>T0HT89</accession>
<dbReference type="InterPro" id="IPR029044">
    <property type="entry name" value="Nucleotide-diphossugar_trans"/>
</dbReference>
<sequence length="324" mass="36276">MSETVPLHSIDVVIVNYRTAALALSCLDSLAAEAGEGMRIRAVVIDNASPDGSADVIENAIRERDWNWVHLVRSPVNGGFGAGNNLGIDLVLQQERPADLVWLLNPDTRVMPGAARELARFMAWNRAAGLVGTALLEADGSPWPFAFRFPSIQSEIERGLRWRFSSRLLAGYAVARRMGEQPERADWVSGASLAIRPALLREGLRFDEGYFLYFEEIDLCLAARSYGWECWYLPQARVLHIAGQSTGVTDAQAVHRRVPAYWFESRRRYFRKNHGLVYAIAADLGWMAAHAAFRTKQALRRDPSVDPPHLLGDFLRHSLAAPRR</sequence>
<evidence type="ECO:0000259" key="1">
    <source>
        <dbReference type="Pfam" id="PF00535"/>
    </source>
</evidence>
<gene>
    <name evidence="2" type="ORF">L284_11775</name>
</gene>
<dbReference type="PATRIC" id="fig|1096930.3.peg.2343"/>
<dbReference type="PANTHER" id="PTHR43179">
    <property type="entry name" value="RHAMNOSYLTRANSFERASE WBBL"/>
    <property type="match status" value="1"/>
</dbReference>
<dbReference type="Proteomes" id="UP000015527">
    <property type="component" value="Unassembled WGS sequence"/>
</dbReference>
<reference evidence="2 3" key="1">
    <citation type="journal article" date="2013" name="Genome Announc.">
        <title>Genome Sequence of Novosphingobium lindaniclasticum LE124T, Isolated from a Hexachlorocyclohexane Dumpsite.</title>
        <authorList>
            <person name="Saxena A."/>
            <person name="Nayyar N."/>
            <person name="Sangwan N."/>
            <person name="Kumari R."/>
            <person name="Khurana J.P."/>
            <person name="Lal R."/>
        </authorList>
    </citation>
    <scope>NUCLEOTIDE SEQUENCE [LARGE SCALE GENOMIC DNA]</scope>
    <source>
        <strain evidence="2 3">LE124</strain>
    </source>
</reference>
<dbReference type="SUPFAM" id="SSF53448">
    <property type="entry name" value="Nucleotide-diphospho-sugar transferases"/>
    <property type="match status" value="1"/>
</dbReference>
<dbReference type="Gene3D" id="3.90.550.10">
    <property type="entry name" value="Spore Coat Polysaccharide Biosynthesis Protein SpsA, Chain A"/>
    <property type="match status" value="1"/>
</dbReference>
<dbReference type="CDD" id="cd04186">
    <property type="entry name" value="GT_2_like_c"/>
    <property type="match status" value="1"/>
</dbReference>
<dbReference type="OrthoDB" id="9771846at2"/>
<dbReference type="EMBL" id="ATHL01000076">
    <property type="protein sequence ID" value="EQB15308.1"/>
    <property type="molecule type" value="Genomic_DNA"/>
</dbReference>
<feature type="domain" description="Glycosyltransferase 2-like" evidence="1">
    <location>
        <begin position="12"/>
        <end position="135"/>
    </location>
</feature>
<organism evidence="2 3">
    <name type="scientific">Novosphingobium lindaniclasticum LE124</name>
    <dbReference type="NCBI Taxonomy" id="1096930"/>
    <lineage>
        <taxon>Bacteria</taxon>
        <taxon>Pseudomonadati</taxon>
        <taxon>Pseudomonadota</taxon>
        <taxon>Alphaproteobacteria</taxon>
        <taxon>Sphingomonadales</taxon>
        <taxon>Sphingomonadaceae</taxon>
        <taxon>Novosphingobium</taxon>
    </lineage>
</organism>